<sequence>MARTKQTFRKPSAQHRGSGRSAPPDIYEGRTSGTQKHTIPVVFKLTASEDVKHDESVSLLIGGKTHRMAPPSPACDAWRVCVAIPPGEHQYQYAVTDTNSVLKRHEHMKEEGEDGRSAGRTPQIMKRSVPTRRSAILLIVMDTFEDFKRNWASVTPSEQEFEHAFTASALFSSTQRPSPFTLLPDPDALPASLPNTATIHTSASKAVTLQFEAGACHLTKRLATNVACGTVNEVAVGGLIEQGANIKDGVEDGNGRRLSLVGLVVAYHHGPAAGKVLRALLDAGAPIDASAHAEGRTTIEVAIREGRWALLEILLEPQYKAAVNGMQLLSEMAVEGEAKGLSPAAHLRIVKKIAKRDRSVLTEVHGNGKQPIHCYCKHTLPDPKCQEQLIDYFVEMCGRDIVNATDSDGRRPLWDAYFSWPLSRTGRKETIQRFYYLGAAEHINTPDSSGSTLLWDLAREMTDDDEYEPSGVPVEPGLLDLLTHGASLTAAGVTPQRAIREAGVEQREREPCRGCDMMRDMLMDIDYDYEDCDRCQRMRGYVDEYSDEEDEANWPLRRIVRAYETFVNTTVPHETIRAINTALQPSRSIAASLAQPIPISETTHATLPPEIQTTIASLLTASPSLPIGEKPFGTRIDRALQRYVTAASRSIIQDGNVHVVGGPGQPPLRPFAIGGVANRCMSVCEVLYRAVRSEAQRWGIELSLRHGLNDDDRILDNMQMV</sequence>
<keyword evidence="3" id="KW-1185">Reference proteome</keyword>
<dbReference type="InParanoid" id="A0A0G4GYA0"/>
<feature type="region of interest" description="Disordered" evidence="1">
    <location>
        <begin position="1"/>
        <end position="33"/>
    </location>
</feature>
<gene>
    <name evidence="2" type="ORF">Vbra_19071</name>
</gene>
<proteinExistence type="predicted"/>
<feature type="compositionally biased region" description="Basic and acidic residues" evidence="1">
    <location>
        <begin position="107"/>
        <end position="117"/>
    </location>
</feature>
<dbReference type="VEuPathDB" id="CryptoDB:Vbra_19071"/>
<reference evidence="2 3" key="1">
    <citation type="submission" date="2014-11" db="EMBL/GenBank/DDBJ databases">
        <authorList>
            <person name="Zhu J."/>
            <person name="Qi W."/>
            <person name="Song R."/>
        </authorList>
    </citation>
    <scope>NUCLEOTIDE SEQUENCE [LARGE SCALE GENOMIC DNA]</scope>
</reference>
<protein>
    <submittedName>
        <fullName evidence="2">Uncharacterized protein</fullName>
    </submittedName>
</protein>
<organism evidence="2 3">
    <name type="scientific">Vitrella brassicaformis (strain CCMP3155)</name>
    <dbReference type="NCBI Taxonomy" id="1169540"/>
    <lineage>
        <taxon>Eukaryota</taxon>
        <taxon>Sar</taxon>
        <taxon>Alveolata</taxon>
        <taxon>Colpodellida</taxon>
        <taxon>Vitrellaceae</taxon>
        <taxon>Vitrella</taxon>
    </lineage>
</organism>
<evidence type="ECO:0000256" key="1">
    <source>
        <dbReference type="SAM" id="MobiDB-lite"/>
    </source>
</evidence>
<evidence type="ECO:0000313" key="3">
    <source>
        <dbReference type="Proteomes" id="UP000041254"/>
    </source>
</evidence>
<dbReference type="EMBL" id="CDMY01000878">
    <property type="protein sequence ID" value="CEM36108.1"/>
    <property type="molecule type" value="Genomic_DNA"/>
</dbReference>
<feature type="region of interest" description="Disordered" evidence="1">
    <location>
        <begin position="105"/>
        <end position="127"/>
    </location>
</feature>
<dbReference type="AlphaFoldDB" id="A0A0G4GYA0"/>
<dbReference type="OrthoDB" id="1577640at2759"/>
<dbReference type="Gene3D" id="1.25.40.20">
    <property type="entry name" value="Ankyrin repeat-containing domain"/>
    <property type="match status" value="2"/>
</dbReference>
<accession>A0A0G4GYA0</accession>
<dbReference type="Proteomes" id="UP000041254">
    <property type="component" value="Unassembled WGS sequence"/>
</dbReference>
<evidence type="ECO:0000313" key="2">
    <source>
        <dbReference type="EMBL" id="CEM36108.1"/>
    </source>
</evidence>
<dbReference type="SUPFAM" id="SSF48403">
    <property type="entry name" value="Ankyrin repeat"/>
    <property type="match status" value="1"/>
</dbReference>
<dbReference type="InterPro" id="IPR036770">
    <property type="entry name" value="Ankyrin_rpt-contain_sf"/>
</dbReference>
<name>A0A0G4GYA0_VITBC</name>
<dbReference type="PhylomeDB" id="A0A0G4GYA0"/>